<dbReference type="Proteomes" id="UP000201917">
    <property type="component" value="Segment"/>
</dbReference>
<organism evidence="1 2">
    <name type="scientific">Sucra jujuba nucleopolyhedrovirus</name>
    <dbReference type="NCBI Taxonomy" id="1563660"/>
    <lineage>
        <taxon>Viruses</taxon>
        <taxon>Viruses incertae sedis</taxon>
        <taxon>Naldaviricetes</taxon>
        <taxon>Lefavirales</taxon>
        <taxon>Baculoviridae</taxon>
        <taxon>Alphabaculovirus</taxon>
        <taxon>Alphabaculovirus sujujubae</taxon>
    </lineage>
</organism>
<sequence>MRSMNNSVSVYVDNEKIEPINVKLDAQKNVCAQEYCLNIAKHSSKPVRIEVDSNGKFIQSTFICPPKYICIVNASDKHKPCVFDGFLNDDDESQTKKFCVPTLNTLKSTLNLGVLDMVRIMEKPTVIKVFVNEAISSSNCCNRNKWYKRFWFKDDDDDDEKQTLLAKEENFLEHENYLLSRIFQVLSNDDDGDDTANYIDYDNLPSRKINLSNWADVECCTGKLLLELDLLFNYEYK</sequence>
<dbReference type="InterPro" id="IPR009661">
    <property type="entry name" value="AcMNPV_Da18"/>
</dbReference>
<keyword evidence="2" id="KW-1185">Reference proteome</keyword>
<reference evidence="1 2" key="1">
    <citation type="journal article" date="2014" name="PLoS ONE">
        <title>Genomic Sequencing and Analysis of Sucra jujuba Nucleopolyhedrovirus.</title>
        <authorList>
            <person name="Liu X."/>
            <person name="Yin F."/>
            <person name="Zhu Z."/>
            <person name="Hou D."/>
            <person name="Wang J."/>
            <person name="Zhang L."/>
            <person name="Wang M."/>
            <person name="Wang H."/>
            <person name="Hu Z."/>
            <person name="Deng F."/>
        </authorList>
    </citation>
    <scope>NUCLEOTIDE SEQUENCE [LARGE SCALE GENOMIC DNA]</scope>
    <source>
        <strain evidence="1">473</strain>
    </source>
</reference>
<dbReference type="GeneID" id="26382572"/>
<dbReference type="EMBL" id="KJ676450">
    <property type="protein sequence ID" value="AIU41356.1"/>
    <property type="molecule type" value="Genomic_DNA"/>
</dbReference>
<evidence type="ECO:0000313" key="2">
    <source>
        <dbReference type="Proteomes" id="UP000201917"/>
    </source>
</evidence>
<name>A0A097P950_9ABAC</name>
<dbReference type="Pfam" id="PF06856">
    <property type="entry name" value="AcMNPV_Orf17"/>
    <property type="match status" value="1"/>
</dbReference>
<protein>
    <submittedName>
        <fullName evidence="1">Ac17</fullName>
    </submittedName>
</protein>
<dbReference type="OrthoDB" id="18602at10239"/>
<evidence type="ECO:0000313" key="1">
    <source>
        <dbReference type="EMBL" id="AIU41356.1"/>
    </source>
</evidence>
<dbReference type="KEGG" id="vg:26382572"/>
<accession>A0A097P950</accession>
<proteinExistence type="predicted"/>
<dbReference type="RefSeq" id="YP_009186808.1">
    <property type="nucleotide sequence ID" value="NC_028636.1"/>
</dbReference>